<sequence>MTQTKAADSEQLKQLVHPPISQGKLLEDNLIPKNQLISSGQNFDEKYQTIKIAQVAPPWFAVPPKDYGGTEAVISNLSEELVKQGHRVTLFASGDSQTTGKLRYYIDISLSQQKIPWTNCIEPEYHMISTFREIAHNQEKYDIIHTHLSSESDLIIFKLASQIKIPHICTIHSKFPFDKREHNLGHGDKYYFSFAPHTPLIAISEEAKKNAIIDSKLPLNFIGIIPHGLSEYQFIQAEISPRKNLVWIGRITRDKGTKYAIEAAIKAKRKIILAGIVDTYLPESASYFYKEILPLIEEHRDYAEYIGPISNGEKVELLQKSYCFLNPIQWEEPFGLVMIEAMACGCPVISFNRGAAKELIKPGMNGYLATSVEEMVAKIALIANNINREQMVKNTWNNYSVSTMTKGYVLKYKEVINSVNW</sequence>
<comment type="caution">
    <text evidence="3">The sequence shown here is derived from an EMBL/GenBank/DDBJ whole genome shotgun (WGS) entry which is preliminary data.</text>
</comment>
<accession>A0ABT6K5M1</accession>
<dbReference type="PANTHER" id="PTHR12526:SF595">
    <property type="entry name" value="BLL5217 PROTEIN"/>
    <property type="match status" value="1"/>
</dbReference>
<dbReference type="Gene3D" id="3.40.50.2000">
    <property type="entry name" value="Glycogen Phosphorylase B"/>
    <property type="match status" value="2"/>
</dbReference>
<dbReference type="Proteomes" id="UP001159371">
    <property type="component" value="Unassembled WGS sequence"/>
</dbReference>
<dbReference type="CDD" id="cd03802">
    <property type="entry name" value="GT4_AviGT4-like"/>
    <property type="match status" value="1"/>
</dbReference>
<evidence type="ECO:0000313" key="4">
    <source>
        <dbReference type="Proteomes" id="UP001159371"/>
    </source>
</evidence>
<dbReference type="PANTHER" id="PTHR12526">
    <property type="entry name" value="GLYCOSYLTRANSFERASE"/>
    <property type="match status" value="1"/>
</dbReference>
<dbReference type="EMBL" id="JANQDO010000083">
    <property type="protein sequence ID" value="MDH6057617.1"/>
    <property type="molecule type" value="Genomic_DNA"/>
</dbReference>
<dbReference type="SUPFAM" id="SSF53756">
    <property type="entry name" value="UDP-Glycosyltransferase/glycogen phosphorylase"/>
    <property type="match status" value="1"/>
</dbReference>
<name>A0ABT6K5M1_9CYAN</name>
<dbReference type="InterPro" id="IPR028098">
    <property type="entry name" value="Glyco_trans_4-like_N"/>
</dbReference>
<keyword evidence="4" id="KW-1185">Reference proteome</keyword>
<feature type="domain" description="Glycosyl transferase family 1" evidence="1">
    <location>
        <begin position="237"/>
        <end position="394"/>
    </location>
</feature>
<dbReference type="InterPro" id="IPR001296">
    <property type="entry name" value="Glyco_trans_1"/>
</dbReference>
<feature type="domain" description="Glycosyltransferase subfamily 4-like N-terminal" evidence="2">
    <location>
        <begin position="67"/>
        <end position="228"/>
    </location>
</feature>
<gene>
    <name evidence="3" type="ORF">NWP19_12730</name>
</gene>
<organism evidence="3 4">
    <name type="scientific">Umezakia ovalisporum FSS-43</name>
    <dbReference type="NCBI Taxonomy" id="2740520"/>
    <lineage>
        <taxon>Bacteria</taxon>
        <taxon>Bacillati</taxon>
        <taxon>Cyanobacteriota</taxon>
        <taxon>Cyanophyceae</taxon>
        <taxon>Nostocales</taxon>
        <taxon>Nodulariaceae</taxon>
        <taxon>Umezakia</taxon>
    </lineage>
</organism>
<dbReference type="Pfam" id="PF00534">
    <property type="entry name" value="Glycos_transf_1"/>
    <property type="match status" value="1"/>
</dbReference>
<protein>
    <submittedName>
        <fullName evidence="3">Glycosyltransferase family 4 protein</fullName>
    </submittedName>
</protein>
<evidence type="ECO:0000313" key="3">
    <source>
        <dbReference type="EMBL" id="MDH6057617.1"/>
    </source>
</evidence>
<reference evidence="3 4" key="1">
    <citation type="journal article" date="2023" name="J. Phycol.">
        <title>Chrysosporum ovalisporum is synonymous with the true-branching cyanobacterium Umezakia natans (Nostocales/Aphanizomenonaceae).</title>
        <authorList>
            <person name="McGregor G.B."/>
            <person name="Sendall B.C."/>
            <person name="Niiyama Y."/>
            <person name="Tuji A."/>
            <person name="Willis A."/>
        </authorList>
    </citation>
    <scope>NUCLEOTIDE SEQUENCE [LARGE SCALE GENOMIC DNA]</scope>
    <source>
        <strain evidence="3 4">FSS-43</strain>
    </source>
</reference>
<evidence type="ECO:0000259" key="1">
    <source>
        <dbReference type="Pfam" id="PF00534"/>
    </source>
</evidence>
<evidence type="ECO:0000259" key="2">
    <source>
        <dbReference type="Pfam" id="PF13439"/>
    </source>
</evidence>
<dbReference type="Pfam" id="PF13439">
    <property type="entry name" value="Glyco_transf_4"/>
    <property type="match status" value="1"/>
</dbReference>
<dbReference type="RefSeq" id="WP_280657194.1">
    <property type="nucleotide sequence ID" value="NZ_JANQDO010000083.1"/>
</dbReference>
<proteinExistence type="predicted"/>